<feature type="domain" description="Lipocalin/cytosolic fatty-acid binding" evidence="2">
    <location>
        <begin position="79"/>
        <end position="178"/>
    </location>
</feature>
<name>A0A8C5WJV8_9ANUR</name>
<dbReference type="GO" id="GO:0070062">
    <property type="term" value="C:extracellular exosome"/>
    <property type="evidence" value="ECO:0007669"/>
    <property type="project" value="TreeGrafter"/>
</dbReference>
<dbReference type="Ensembl" id="ENSLLET00000044925.1">
    <property type="protein sequence ID" value="ENSLLEP00000043210.1"/>
    <property type="gene ID" value="ENSLLEG00000027420.1"/>
</dbReference>
<dbReference type="Pfam" id="PF00061">
    <property type="entry name" value="Lipocalin"/>
    <property type="match status" value="1"/>
</dbReference>
<dbReference type="PANTHER" id="PTHR47304">
    <property type="entry name" value="COMPLEMENT COMPONENT C8 GAMMA CHAIN"/>
    <property type="match status" value="1"/>
</dbReference>
<dbReference type="InterPro" id="IPR043245">
    <property type="entry name" value="C8G"/>
</dbReference>
<feature type="signal peptide" evidence="1">
    <location>
        <begin position="1"/>
        <end position="20"/>
    </location>
</feature>
<organism evidence="3 4">
    <name type="scientific">Leptobrachium leishanense</name>
    <name type="common">Leishan spiny toad</name>
    <dbReference type="NCBI Taxonomy" id="445787"/>
    <lineage>
        <taxon>Eukaryota</taxon>
        <taxon>Metazoa</taxon>
        <taxon>Chordata</taxon>
        <taxon>Craniata</taxon>
        <taxon>Vertebrata</taxon>
        <taxon>Euteleostomi</taxon>
        <taxon>Amphibia</taxon>
        <taxon>Batrachia</taxon>
        <taxon>Anura</taxon>
        <taxon>Pelobatoidea</taxon>
        <taxon>Megophryidae</taxon>
        <taxon>Leptobrachium</taxon>
    </lineage>
</organism>
<dbReference type="SUPFAM" id="SSF50814">
    <property type="entry name" value="Lipocalins"/>
    <property type="match status" value="1"/>
</dbReference>
<dbReference type="AlphaFoldDB" id="A0A8C5WJV8"/>
<dbReference type="GO" id="GO:0001848">
    <property type="term" value="F:complement binding"/>
    <property type="evidence" value="ECO:0007669"/>
    <property type="project" value="TreeGrafter"/>
</dbReference>
<keyword evidence="1" id="KW-0732">Signal</keyword>
<dbReference type="OrthoDB" id="9941609at2759"/>
<evidence type="ECO:0000313" key="3">
    <source>
        <dbReference type="Ensembl" id="ENSLLEP00000043273.1"/>
    </source>
</evidence>
<proteinExistence type="predicted"/>
<reference evidence="3" key="1">
    <citation type="submission" date="2025-05" db="UniProtKB">
        <authorList>
            <consortium name="Ensembl"/>
        </authorList>
    </citation>
    <scope>IDENTIFICATION</scope>
</reference>
<evidence type="ECO:0000256" key="1">
    <source>
        <dbReference type="SAM" id="SignalP"/>
    </source>
</evidence>
<sequence length="383" mass="43034">MLPACVLSALLLICSPQALGQKQKVTPEPIEAVKAQPNFNLDKFSGQLYLLSIVSECNYLKVNNHRVEATVVQASRSTKPKATEDLSMKTLRKLDGICWEIRQEYPKNKVSGRFTVKGRGSSLKVEMVVGETDYENYAILYYQRQRKITLKLYGRKKTASDDIYRKFEEHVSGQGIDLIYIYPFPSYGFCEKTDQFHILDGKSEISLQNTFRPNRCHMQRSPVYLCDLVTALSTDRSPVYLCDLVMALSTDRSPVYLCDLVTALSTDRSPVYLCDLVTALSTDRSPVYLCDLVTALSTDRSPVYLCDLVTALSTDRSPVYLRDLVTVLSTDRSPVYLCDLVTALSTDRSPVYLCDLVMALSTDRSSVYLCDLVTALSTDRSPV</sequence>
<evidence type="ECO:0000259" key="2">
    <source>
        <dbReference type="Pfam" id="PF00061"/>
    </source>
</evidence>
<dbReference type="GO" id="GO:0006956">
    <property type="term" value="P:complement activation"/>
    <property type="evidence" value="ECO:0007669"/>
    <property type="project" value="InterPro"/>
</dbReference>
<dbReference type="GO" id="GO:0072562">
    <property type="term" value="C:blood microparticle"/>
    <property type="evidence" value="ECO:0007669"/>
    <property type="project" value="TreeGrafter"/>
</dbReference>
<dbReference type="InterPro" id="IPR000566">
    <property type="entry name" value="Lipocln_cytosolic_FA-bd_dom"/>
</dbReference>
<accession>A0A8C5WJV8</accession>
<dbReference type="GO" id="GO:0005579">
    <property type="term" value="C:membrane attack complex"/>
    <property type="evidence" value="ECO:0007669"/>
    <property type="project" value="InterPro"/>
</dbReference>
<dbReference type="Gene3D" id="2.40.128.20">
    <property type="match status" value="1"/>
</dbReference>
<dbReference type="Ensembl" id="ENSLLET00000044995.1">
    <property type="protein sequence ID" value="ENSLLEP00000043273.1"/>
    <property type="gene ID" value="ENSLLEG00000027420.1"/>
</dbReference>
<dbReference type="InterPro" id="IPR012674">
    <property type="entry name" value="Calycin"/>
</dbReference>
<protein>
    <recommendedName>
        <fullName evidence="2">Lipocalin/cytosolic fatty-acid binding domain-containing protein</fullName>
    </recommendedName>
</protein>
<feature type="chain" id="PRO_5044680953" description="Lipocalin/cytosolic fatty-acid binding domain-containing protein" evidence="1">
    <location>
        <begin position="21"/>
        <end position="383"/>
    </location>
</feature>
<dbReference type="GeneTree" id="ENSGT00440000034309"/>
<dbReference type="PANTHER" id="PTHR47304:SF1">
    <property type="entry name" value="COMPLEMENT COMPONENT C8 GAMMA CHAIN"/>
    <property type="match status" value="1"/>
</dbReference>
<keyword evidence="4" id="KW-1185">Reference proteome</keyword>
<evidence type="ECO:0000313" key="4">
    <source>
        <dbReference type="Proteomes" id="UP000694569"/>
    </source>
</evidence>
<dbReference type="Proteomes" id="UP000694569">
    <property type="component" value="Unplaced"/>
</dbReference>